<dbReference type="PANTHER" id="PTHR30349:SF41">
    <property type="entry name" value="INTEGRASE_RECOMBINASE PROTEIN MJ0367-RELATED"/>
    <property type="match status" value="1"/>
</dbReference>
<evidence type="ECO:0000313" key="8">
    <source>
        <dbReference type="Proteomes" id="UP000051412"/>
    </source>
</evidence>
<name>A0A0R1XJP6_9LACO</name>
<dbReference type="Pfam" id="PF00589">
    <property type="entry name" value="Phage_integrase"/>
    <property type="match status" value="1"/>
</dbReference>
<dbReference type="STRING" id="1423782.FD32_GL001702"/>
<dbReference type="InterPro" id="IPR010998">
    <property type="entry name" value="Integrase_recombinase_N"/>
</dbReference>
<gene>
    <name evidence="7" type="ORF">FD32_GL001702</name>
</gene>
<sequence>MAITLIKSGKKKGHYRVRIQPVDRTTGKTIKIPSVITNGTTRSEAVNLETKLWAKFHDEVKIENQMLDQPLSEAFQKYVDECHDNDRWEDSTYYDWQYTAKLIKKFFGRQKIKDVREADVNSFAHDYVKKHKTRVAKHTTIDRQLQNIRSFFNKMRQYGLTVNPVPESALSQFFRKGDMTIPDKKYVFTSDEVNAIRTTLFAELKNTPFIYWGSRLAILIALDTGMRPQEIQALRWDEFTKEGGFTVLSIDDSWCERSKKFNGHLKARMHGESRKTLSISSELLDVLKDYHQKQESILNRKKLVNDNNLVLLNLTDFVRCSEGLPIAQRTMNDMLKRTAKKVEVNNGSLAVTMYTCRHTVATKLGNTPNMSYPWAASRLGHSLQMFMRTYVHPDKDLNQSMLELAVTANN</sequence>
<dbReference type="GO" id="GO:0006310">
    <property type="term" value="P:DNA recombination"/>
    <property type="evidence" value="ECO:0007669"/>
    <property type="project" value="UniProtKB-KW"/>
</dbReference>
<dbReference type="AlphaFoldDB" id="A0A0R1XJP6"/>
<dbReference type="Gene3D" id="1.10.150.130">
    <property type="match status" value="1"/>
</dbReference>
<protein>
    <submittedName>
        <fullName evidence="7">Integrase</fullName>
    </submittedName>
</protein>
<dbReference type="GO" id="GO:0003677">
    <property type="term" value="F:DNA binding"/>
    <property type="evidence" value="ECO:0007669"/>
    <property type="project" value="UniProtKB-UniRule"/>
</dbReference>
<dbReference type="InterPro" id="IPR011010">
    <property type="entry name" value="DNA_brk_join_enz"/>
</dbReference>
<dbReference type="PROSITE" id="PS51900">
    <property type="entry name" value="CB"/>
    <property type="match status" value="1"/>
</dbReference>
<keyword evidence="3" id="KW-0233">DNA recombination</keyword>
<dbReference type="OrthoDB" id="2299463at2"/>
<organism evidence="7 8">
    <name type="scientific">Limosilactobacillus panis DSM 6035</name>
    <dbReference type="NCBI Taxonomy" id="1423782"/>
    <lineage>
        <taxon>Bacteria</taxon>
        <taxon>Bacillati</taxon>
        <taxon>Bacillota</taxon>
        <taxon>Bacilli</taxon>
        <taxon>Lactobacillales</taxon>
        <taxon>Lactobacillaceae</taxon>
        <taxon>Limosilactobacillus</taxon>
    </lineage>
</organism>
<dbReference type="Proteomes" id="UP000051412">
    <property type="component" value="Unassembled WGS sequence"/>
</dbReference>
<dbReference type="InterPro" id="IPR002104">
    <property type="entry name" value="Integrase_catalytic"/>
</dbReference>
<keyword evidence="8" id="KW-1185">Reference proteome</keyword>
<dbReference type="PANTHER" id="PTHR30349">
    <property type="entry name" value="PHAGE INTEGRASE-RELATED"/>
    <property type="match status" value="1"/>
</dbReference>
<comment type="caution">
    <text evidence="7">The sequence shown here is derived from an EMBL/GenBank/DDBJ whole genome shotgun (WGS) entry which is preliminary data.</text>
</comment>
<feature type="domain" description="Core-binding (CB)" evidence="6">
    <location>
        <begin position="66"/>
        <end position="156"/>
    </location>
</feature>
<evidence type="ECO:0000259" key="5">
    <source>
        <dbReference type="PROSITE" id="PS51898"/>
    </source>
</evidence>
<dbReference type="InterPro" id="IPR013762">
    <property type="entry name" value="Integrase-like_cat_sf"/>
</dbReference>
<dbReference type="SUPFAM" id="SSF56349">
    <property type="entry name" value="DNA breaking-rejoining enzymes"/>
    <property type="match status" value="1"/>
</dbReference>
<dbReference type="GO" id="GO:0015074">
    <property type="term" value="P:DNA integration"/>
    <property type="evidence" value="ECO:0007669"/>
    <property type="project" value="InterPro"/>
</dbReference>
<dbReference type="InterPro" id="IPR044068">
    <property type="entry name" value="CB"/>
</dbReference>
<accession>A0A0R1XJP6</accession>
<evidence type="ECO:0000256" key="3">
    <source>
        <dbReference type="ARBA" id="ARBA00023172"/>
    </source>
</evidence>
<dbReference type="RefSeq" id="WP_047767161.1">
    <property type="nucleotide sequence ID" value="NZ_AZGM01000006.1"/>
</dbReference>
<dbReference type="PATRIC" id="fig|1423782.4.peg.1774"/>
<dbReference type="Gene3D" id="1.10.443.10">
    <property type="entry name" value="Intergrase catalytic core"/>
    <property type="match status" value="1"/>
</dbReference>
<evidence type="ECO:0000256" key="4">
    <source>
        <dbReference type="PROSITE-ProRule" id="PRU01248"/>
    </source>
</evidence>
<evidence type="ECO:0000256" key="1">
    <source>
        <dbReference type="ARBA" id="ARBA00008857"/>
    </source>
</evidence>
<comment type="similarity">
    <text evidence="1">Belongs to the 'phage' integrase family.</text>
</comment>
<evidence type="ECO:0000256" key="2">
    <source>
        <dbReference type="ARBA" id="ARBA00023125"/>
    </source>
</evidence>
<dbReference type="PROSITE" id="PS51898">
    <property type="entry name" value="TYR_RECOMBINASE"/>
    <property type="match status" value="1"/>
</dbReference>
<keyword evidence="2 4" id="KW-0238">DNA-binding</keyword>
<dbReference type="EMBL" id="AZGM01000006">
    <property type="protein sequence ID" value="KRM30370.1"/>
    <property type="molecule type" value="Genomic_DNA"/>
</dbReference>
<dbReference type="InterPro" id="IPR050090">
    <property type="entry name" value="Tyrosine_recombinase_XerCD"/>
</dbReference>
<evidence type="ECO:0000259" key="6">
    <source>
        <dbReference type="PROSITE" id="PS51900"/>
    </source>
</evidence>
<reference evidence="7 8" key="1">
    <citation type="journal article" date="2015" name="Genome Announc.">
        <title>Expanding the biotechnology potential of lactobacilli through comparative genomics of 213 strains and associated genera.</title>
        <authorList>
            <person name="Sun Z."/>
            <person name="Harris H.M."/>
            <person name="McCann A."/>
            <person name="Guo C."/>
            <person name="Argimon S."/>
            <person name="Zhang W."/>
            <person name="Yang X."/>
            <person name="Jeffery I.B."/>
            <person name="Cooney J.C."/>
            <person name="Kagawa T.F."/>
            <person name="Liu W."/>
            <person name="Song Y."/>
            <person name="Salvetti E."/>
            <person name="Wrobel A."/>
            <person name="Rasinkangas P."/>
            <person name="Parkhill J."/>
            <person name="Rea M.C."/>
            <person name="O'Sullivan O."/>
            <person name="Ritari J."/>
            <person name="Douillard F.P."/>
            <person name="Paul Ross R."/>
            <person name="Yang R."/>
            <person name="Briner A.E."/>
            <person name="Felis G.E."/>
            <person name="de Vos W.M."/>
            <person name="Barrangou R."/>
            <person name="Klaenhammer T.R."/>
            <person name="Caufield P.W."/>
            <person name="Cui Y."/>
            <person name="Zhang H."/>
            <person name="O'Toole P.W."/>
        </authorList>
    </citation>
    <scope>NUCLEOTIDE SEQUENCE [LARGE SCALE GENOMIC DNA]</scope>
    <source>
        <strain evidence="7 8">DSM 6035</strain>
    </source>
</reference>
<proteinExistence type="inferred from homology"/>
<feature type="domain" description="Tyr recombinase" evidence="5">
    <location>
        <begin position="183"/>
        <end position="403"/>
    </location>
</feature>
<evidence type="ECO:0000313" key="7">
    <source>
        <dbReference type="EMBL" id="KRM30370.1"/>
    </source>
</evidence>